<protein>
    <submittedName>
        <fullName evidence="4">GATA zinc finger domain-containing protein 14-like</fullName>
    </submittedName>
</protein>
<feature type="compositionally biased region" description="Low complexity" evidence="1">
    <location>
        <begin position="865"/>
        <end position="877"/>
    </location>
</feature>
<organism evidence="3 4">
    <name type="scientific">Galleria mellonella</name>
    <name type="common">Greater wax moth</name>
    <dbReference type="NCBI Taxonomy" id="7137"/>
    <lineage>
        <taxon>Eukaryota</taxon>
        <taxon>Metazoa</taxon>
        <taxon>Ecdysozoa</taxon>
        <taxon>Arthropoda</taxon>
        <taxon>Hexapoda</taxon>
        <taxon>Insecta</taxon>
        <taxon>Pterygota</taxon>
        <taxon>Neoptera</taxon>
        <taxon>Endopterygota</taxon>
        <taxon>Lepidoptera</taxon>
        <taxon>Glossata</taxon>
        <taxon>Ditrysia</taxon>
        <taxon>Pyraloidea</taxon>
        <taxon>Pyralidae</taxon>
        <taxon>Galleriinae</taxon>
        <taxon>Galleria</taxon>
    </lineage>
</organism>
<feature type="compositionally biased region" description="Polar residues" evidence="1">
    <location>
        <begin position="790"/>
        <end position="803"/>
    </location>
</feature>
<feature type="compositionally biased region" description="Polar residues" evidence="1">
    <location>
        <begin position="843"/>
        <end position="859"/>
    </location>
</feature>
<feature type="compositionally biased region" description="Polar residues" evidence="1">
    <location>
        <begin position="878"/>
        <end position="888"/>
    </location>
</feature>
<feature type="signal peptide" evidence="2">
    <location>
        <begin position="1"/>
        <end position="17"/>
    </location>
</feature>
<name>A0A6J1WZX9_GALME</name>
<dbReference type="RefSeq" id="XP_026758820.2">
    <property type="nucleotide sequence ID" value="XM_026903019.3"/>
</dbReference>
<feature type="compositionally biased region" description="Polar residues" evidence="1">
    <location>
        <begin position="694"/>
        <end position="742"/>
    </location>
</feature>
<feature type="region of interest" description="Disordered" evidence="1">
    <location>
        <begin position="243"/>
        <end position="319"/>
    </location>
</feature>
<feature type="compositionally biased region" description="Polar residues" evidence="1">
    <location>
        <begin position="302"/>
        <end position="319"/>
    </location>
</feature>
<dbReference type="InParanoid" id="A0A6J1WZX9"/>
<evidence type="ECO:0000256" key="1">
    <source>
        <dbReference type="SAM" id="MobiDB-lite"/>
    </source>
</evidence>
<feature type="compositionally biased region" description="Polar residues" evidence="1">
    <location>
        <begin position="243"/>
        <end position="254"/>
    </location>
</feature>
<dbReference type="GeneID" id="113518215"/>
<feature type="region of interest" description="Disordered" evidence="1">
    <location>
        <begin position="694"/>
        <end position="894"/>
    </location>
</feature>
<proteinExistence type="predicted"/>
<sequence length="1083" mass="109502">MELVCAIVLTFVTAVSCVPHGYGAIGGAGASAKAEANAAAGTFSGLGGLPLSIPNGAGFSGSFSKSSSSSFALSSASSSSGSFSFTGSGAGNIGTAGSNNLGTSTNGGCTTGGCKYGSVGVPNNSQLYNVANAGAAAQSGAVVGDTDYSKNGNQQPCAGDCVNLKPPSCKGFGCNDLSSSSNNCASGQCGTNLPLDNSPHKNLEMESIHNNNNANCANGKCGTNIQIASSSESGFNNNKCTSGKCTPTSQTSIPPSKPLLETEAPSGNDESDDISVGTTGPSFPKLKPESSYQSPIYGETSAPMTFSDSNPTFNTDFNQNKYAGASSSATSPTYNKPADYLSTPKLGPACTSPNCQPVNSKPGQTYLTPVNSDTNRPINNAYPNNPLENTNSPAIFNNNSPSTNYISPKGPTSCTSGNCGNYPSSQPTAFGDLESHDRKNSLNQGIPSVIANKPLVTNTPTYYQTNPESCTSGNCDNYPGSQSTGPYTSVPSIPGNPAVSTAEYSSPGSKYPIKPQGLFPNTGLNCGFGNCGNYPQSPITGIGNTVSTIPAYSQGNSPSKPQNCVSGKCSSYPSSISTEYKIPAHSHENPTETEKCVSGNCKVPSTQLSDYSPPGFNYPTTNQGIFPNTPVNCATGNCGNVPSTQSTDSNDAGYSSFPTQNCASGKCRTSPSITNENCGSGNCVNPSTQIINNNNKKPYFEGTNNPENLGHNNPSYPQKGTSNGSKSCVTGKCSNPNNSQESIPAFVPLQPNQPQYNSPNNKPINIYGSISNNDVSSNNGASSTSHSTGITANLNEKIPNSQKGPVYTGGFGGPPGLLKPNNYDLPPSGGFVPTSKDNENKPEATSNKPASCSSGTCVSQPGVGASNNNNNIPAISPETSTTIQSSQNDHGHLSTGINTAVTAISNAVAYSGGFGGPPGLLKPYDNGKISSGSVTKSPLGTNHIGPNKETHSFHDNKINAANTGFAAQAASFAGAAAGAFGSGNYDSSNRNKANHGCGGGCGSTGSGGYNSNFNFGLNSGLSKFGLLDDVHGGLSSATAAAKSAAGAVSGANAGAFGNAGSFASSSASAQASSGVITKGGYGR</sequence>
<keyword evidence="2" id="KW-0732">Signal</keyword>
<accession>A0A6J1WZX9</accession>
<keyword evidence="3" id="KW-1185">Reference proteome</keyword>
<reference evidence="4" key="1">
    <citation type="submission" date="2025-08" db="UniProtKB">
        <authorList>
            <consortium name="RefSeq"/>
        </authorList>
    </citation>
    <scope>IDENTIFICATION</scope>
    <source>
        <tissue evidence="4">Whole larvae</tissue>
    </source>
</reference>
<feature type="compositionally biased region" description="Low complexity" evidence="1">
    <location>
        <begin position="776"/>
        <end position="789"/>
    </location>
</feature>
<feature type="compositionally biased region" description="Low complexity" evidence="1">
    <location>
        <begin position="748"/>
        <end position="763"/>
    </location>
</feature>
<evidence type="ECO:0000313" key="3">
    <source>
        <dbReference type="Proteomes" id="UP001652740"/>
    </source>
</evidence>
<feature type="chain" id="PRO_5046922075" evidence="2">
    <location>
        <begin position="18"/>
        <end position="1083"/>
    </location>
</feature>
<dbReference type="AlphaFoldDB" id="A0A6J1WZX9"/>
<dbReference type="Proteomes" id="UP001652740">
    <property type="component" value="Unplaced"/>
</dbReference>
<evidence type="ECO:0000313" key="4">
    <source>
        <dbReference type="RefSeq" id="XP_026758820.2"/>
    </source>
</evidence>
<evidence type="ECO:0000256" key="2">
    <source>
        <dbReference type="SAM" id="SignalP"/>
    </source>
</evidence>
<gene>
    <name evidence="4" type="primary">LOC113518215</name>
</gene>
<dbReference type="KEGG" id="gmw:113518215"/>
<feature type="region of interest" description="Disordered" evidence="1">
    <location>
        <begin position="932"/>
        <end position="954"/>
    </location>
</feature>